<dbReference type="InterPro" id="IPR001374">
    <property type="entry name" value="R3H_dom"/>
</dbReference>
<dbReference type="SMART" id="SM00393">
    <property type="entry name" value="R3H"/>
    <property type="match status" value="2"/>
</dbReference>
<protein>
    <recommendedName>
        <fullName evidence="7">R3H domain-containing protein</fullName>
    </recommendedName>
</protein>
<dbReference type="SUPFAM" id="SSF82708">
    <property type="entry name" value="R3H domain"/>
    <property type="match status" value="2"/>
</dbReference>
<dbReference type="AlphaFoldDB" id="A0A1J7HL77"/>
<dbReference type="EMBL" id="CM007368">
    <property type="protein sequence ID" value="OIW07186.1"/>
    <property type="molecule type" value="Genomic_DNA"/>
</dbReference>
<accession>A0A1J7HL77</accession>
<feature type="compositionally biased region" description="Basic and acidic residues" evidence="2">
    <location>
        <begin position="230"/>
        <end position="239"/>
    </location>
</feature>
<organism evidence="5 6">
    <name type="scientific">Lupinus angustifolius</name>
    <name type="common">Narrow-leaved blue lupine</name>
    <dbReference type="NCBI Taxonomy" id="3871"/>
    <lineage>
        <taxon>Eukaryota</taxon>
        <taxon>Viridiplantae</taxon>
        <taxon>Streptophyta</taxon>
        <taxon>Embryophyta</taxon>
        <taxon>Tracheophyta</taxon>
        <taxon>Spermatophyta</taxon>
        <taxon>Magnoliopsida</taxon>
        <taxon>eudicotyledons</taxon>
        <taxon>Gunneridae</taxon>
        <taxon>Pentapetalae</taxon>
        <taxon>rosids</taxon>
        <taxon>fabids</taxon>
        <taxon>Fabales</taxon>
        <taxon>Fabaceae</taxon>
        <taxon>Papilionoideae</taxon>
        <taxon>50 kb inversion clade</taxon>
        <taxon>genistoids sensu lato</taxon>
        <taxon>core genistoids</taxon>
        <taxon>Genisteae</taxon>
        <taxon>Lupinus</taxon>
    </lineage>
</organism>
<evidence type="ECO:0008006" key="7">
    <source>
        <dbReference type="Google" id="ProtNLM"/>
    </source>
</evidence>
<proteinExistence type="predicted"/>
<gene>
    <name evidence="5" type="ORF">TanjilG_10159</name>
</gene>
<feature type="compositionally biased region" description="Low complexity" evidence="2">
    <location>
        <begin position="196"/>
        <end position="213"/>
    </location>
</feature>
<evidence type="ECO:0000259" key="3">
    <source>
        <dbReference type="PROSITE" id="PS51061"/>
    </source>
</evidence>
<dbReference type="PROSITE" id="PS51673">
    <property type="entry name" value="SUZ"/>
    <property type="match status" value="2"/>
</dbReference>
<evidence type="ECO:0000256" key="1">
    <source>
        <dbReference type="ARBA" id="ARBA00022553"/>
    </source>
</evidence>
<reference evidence="5 6" key="1">
    <citation type="journal article" date="2017" name="Plant Biotechnol. J.">
        <title>A comprehensive draft genome sequence for lupin (Lupinus angustifolius), an emerging health food: insights into plant-microbe interactions and legume evolution.</title>
        <authorList>
            <person name="Hane J.K."/>
            <person name="Ming Y."/>
            <person name="Kamphuis L.G."/>
            <person name="Nelson M.N."/>
            <person name="Garg G."/>
            <person name="Atkins C.A."/>
            <person name="Bayer P.E."/>
            <person name="Bravo A."/>
            <person name="Bringans S."/>
            <person name="Cannon S."/>
            <person name="Edwards D."/>
            <person name="Foley R."/>
            <person name="Gao L.L."/>
            <person name="Harrison M.J."/>
            <person name="Huang W."/>
            <person name="Hurgobin B."/>
            <person name="Li S."/>
            <person name="Liu C.W."/>
            <person name="McGrath A."/>
            <person name="Morahan G."/>
            <person name="Murray J."/>
            <person name="Weller J."/>
            <person name="Jian J."/>
            <person name="Singh K.B."/>
        </authorList>
    </citation>
    <scope>NUCLEOTIDE SEQUENCE [LARGE SCALE GENOMIC DNA]</scope>
    <source>
        <strain evidence="6">cv. Tanjil</strain>
        <tissue evidence="5">Whole plant</tissue>
    </source>
</reference>
<evidence type="ECO:0000259" key="4">
    <source>
        <dbReference type="PROSITE" id="PS51673"/>
    </source>
</evidence>
<feature type="domain" description="R3H" evidence="3">
    <location>
        <begin position="283"/>
        <end position="349"/>
    </location>
</feature>
<feature type="region of interest" description="Disordered" evidence="2">
    <location>
        <begin position="467"/>
        <end position="568"/>
    </location>
</feature>
<feature type="compositionally biased region" description="Polar residues" evidence="2">
    <location>
        <begin position="218"/>
        <end position="229"/>
    </location>
</feature>
<evidence type="ECO:0000313" key="6">
    <source>
        <dbReference type="Proteomes" id="UP000188354"/>
    </source>
</evidence>
<dbReference type="InterPro" id="IPR036867">
    <property type="entry name" value="R3H_dom_sf"/>
</dbReference>
<feature type="domain" description="SUZ" evidence="4">
    <location>
        <begin position="64"/>
        <end position="129"/>
    </location>
</feature>
<dbReference type="InterPro" id="IPR051937">
    <property type="entry name" value="R3H_domain_containing"/>
</dbReference>
<name>A0A1J7HL77_LUPAN</name>
<evidence type="ECO:0000313" key="5">
    <source>
        <dbReference type="EMBL" id="OIW07186.1"/>
    </source>
</evidence>
<feature type="compositionally biased region" description="Polar residues" evidence="2">
    <location>
        <begin position="506"/>
        <end position="517"/>
    </location>
</feature>
<dbReference type="PANTHER" id="PTHR15672">
    <property type="entry name" value="CAMP-REGULATED PHOSPHOPROTEIN 21 RELATED R3H DOMAIN CONTAINING PROTEIN"/>
    <property type="match status" value="1"/>
</dbReference>
<dbReference type="Gene3D" id="3.30.1370.50">
    <property type="entry name" value="R3H-like domain"/>
    <property type="match status" value="2"/>
</dbReference>
<feature type="domain" description="SUZ" evidence="4">
    <location>
        <begin position="352"/>
        <end position="417"/>
    </location>
</feature>
<feature type="domain" description="R3H" evidence="3">
    <location>
        <begin position="1"/>
        <end position="61"/>
    </location>
</feature>
<dbReference type="Proteomes" id="UP000188354">
    <property type="component" value="Chromosome LG08"/>
</dbReference>
<dbReference type="CDD" id="cd02642">
    <property type="entry name" value="R3H_encore_like"/>
    <property type="match status" value="2"/>
</dbReference>
<sequence length="568" mass="63720">MEEALVNFLQDDDTSSDGILELEPMNSYNRLLLHRLAEIFGFAHESVGEGDDRHLILERCPDTSIPPILVSDILWEYDEPQSLVTSHQILRRKEASSVSQENTSSVPQSLEERKAAYLLARERIFSMNLEEVKEPNEQKPRSVPAVARRMIAHALGQRIHNGLARDSMKDKVLTDDFTAKDKNSEESNLVEDLRRNSTSKLGNSSSSNAASLNKRNHQTPTNKDLPQKSQDGKQGHSVSKEYMKKEHIGAAKRMFAHALGVQPGKDGSVEELAFLVKDNLPCKHLVLTMEEALVNFLQDDDTSSDGILELEPMNSYNRLLLHRLAEIFGFAHESVGEGDDRHLILERCPDTSIPPILVSDILWEYDEPQSLVTSHQILRRKEASSVSQENTSSVPQSLEERKAAYLLARERIFSMNLEEVKEPNEQKPRSVPAVARRMIAHALGQRIHNGLARDSMKDKVLTDDFTAKDKNSEESNLVEDLRRNSTSKLGNSSSSNAASLNKRNHQTPTNKDLPQKSQDGKQGHSVSKEYMKKEHIGAAKRMFAHALGVQPGKDGSVPRSRNGETKRN</sequence>
<dbReference type="PANTHER" id="PTHR15672:SF25">
    <property type="entry name" value="OS01G0100600 PROTEIN"/>
    <property type="match status" value="1"/>
</dbReference>
<dbReference type="PROSITE" id="PS51061">
    <property type="entry name" value="R3H"/>
    <property type="match status" value="2"/>
</dbReference>
<feature type="compositionally biased region" description="Low complexity" evidence="2">
    <location>
        <begin position="484"/>
        <end position="501"/>
    </location>
</feature>
<keyword evidence="6" id="KW-1185">Reference proteome</keyword>
<dbReference type="Pfam" id="PF01424">
    <property type="entry name" value="R3H"/>
    <property type="match status" value="2"/>
</dbReference>
<evidence type="ECO:0000256" key="2">
    <source>
        <dbReference type="SAM" id="MobiDB-lite"/>
    </source>
</evidence>
<keyword evidence="1" id="KW-0597">Phosphoprotein</keyword>
<dbReference type="InterPro" id="IPR024771">
    <property type="entry name" value="SUZ"/>
</dbReference>
<dbReference type="Pfam" id="PF12752">
    <property type="entry name" value="SUZ"/>
    <property type="match status" value="2"/>
</dbReference>
<dbReference type="GO" id="GO:0003676">
    <property type="term" value="F:nucleic acid binding"/>
    <property type="evidence" value="ECO:0007669"/>
    <property type="project" value="UniProtKB-UniRule"/>
</dbReference>
<feature type="compositionally biased region" description="Basic and acidic residues" evidence="2">
    <location>
        <begin position="467"/>
        <end position="483"/>
    </location>
</feature>
<feature type="compositionally biased region" description="Basic and acidic residues" evidence="2">
    <location>
        <begin position="518"/>
        <end position="537"/>
    </location>
</feature>
<feature type="compositionally biased region" description="Basic and acidic residues" evidence="2">
    <location>
        <begin position="179"/>
        <end position="195"/>
    </location>
</feature>
<dbReference type="Gramene" id="OIW07186">
    <property type="protein sequence ID" value="OIW07186"/>
    <property type="gene ID" value="TanjilG_10159"/>
</dbReference>
<feature type="region of interest" description="Disordered" evidence="2">
    <location>
        <begin position="179"/>
        <end position="239"/>
    </location>
</feature>